<evidence type="ECO:0000313" key="11">
    <source>
        <dbReference type="Proteomes" id="UP000481861"/>
    </source>
</evidence>
<dbReference type="SUPFAM" id="SSF54928">
    <property type="entry name" value="RNA-binding domain, RBD"/>
    <property type="match status" value="2"/>
</dbReference>
<dbReference type="AlphaFoldDB" id="A0A7C8IAW8"/>
<evidence type="ECO:0000256" key="7">
    <source>
        <dbReference type="PROSITE-ProRule" id="PRU00176"/>
    </source>
</evidence>
<dbReference type="PROSITE" id="PS50102">
    <property type="entry name" value="RRM"/>
    <property type="match status" value="1"/>
</dbReference>
<evidence type="ECO:0000256" key="4">
    <source>
        <dbReference type="ARBA" id="ARBA00015520"/>
    </source>
</evidence>
<dbReference type="InterPro" id="IPR035979">
    <property type="entry name" value="RBD_domain_sf"/>
</dbReference>
<evidence type="ECO:0000256" key="5">
    <source>
        <dbReference type="ARBA" id="ARBA00022884"/>
    </source>
</evidence>
<dbReference type="Gene3D" id="3.30.70.330">
    <property type="match status" value="2"/>
</dbReference>
<gene>
    <name evidence="10" type="ORF">BDV95DRAFT_486252</name>
</gene>
<comment type="function">
    <text evidence="1">Involved in pre-25S rRNA processing.</text>
</comment>
<dbReference type="PANTHER" id="PTHR23236:SF25">
    <property type="entry name" value="RNA-BINDING PROTEIN 34"/>
    <property type="match status" value="1"/>
</dbReference>
<reference evidence="10 11" key="1">
    <citation type="submission" date="2020-01" db="EMBL/GenBank/DDBJ databases">
        <authorList>
            <consortium name="DOE Joint Genome Institute"/>
            <person name="Haridas S."/>
            <person name="Albert R."/>
            <person name="Binder M."/>
            <person name="Bloem J."/>
            <person name="Labutti K."/>
            <person name="Salamov A."/>
            <person name="Andreopoulos B."/>
            <person name="Baker S.E."/>
            <person name="Barry K."/>
            <person name="Bills G."/>
            <person name="Bluhm B.H."/>
            <person name="Cannon C."/>
            <person name="Castanera R."/>
            <person name="Culley D.E."/>
            <person name="Daum C."/>
            <person name="Ezra D."/>
            <person name="Gonzalez J.B."/>
            <person name="Henrissat B."/>
            <person name="Kuo A."/>
            <person name="Liang C."/>
            <person name="Lipzen A."/>
            <person name="Lutzoni F."/>
            <person name="Magnuson J."/>
            <person name="Mondo S."/>
            <person name="Nolan M."/>
            <person name="Ohm R."/>
            <person name="Pangilinan J."/>
            <person name="Park H.-J.H."/>
            <person name="Ramirez L."/>
            <person name="Alfaro M."/>
            <person name="Sun H."/>
            <person name="Tritt A."/>
            <person name="Yoshinaga Y."/>
            <person name="Zwiers L.-H.L."/>
            <person name="Turgeon B.G."/>
            <person name="Goodwin S.B."/>
            <person name="Spatafora J.W."/>
            <person name="Crous P.W."/>
            <person name="Grigoriev I.V."/>
        </authorList>
    </citation>
    <scope>NUCLEOTIDE SEQUENCE [LARGE SCALE GENOMIC DNA]</scope>
    <source>
        <strain evidence="10 11">CBS 611.86</strain>
    </source>
</reference>
<evidence type="ECO:0000256" key="1">
    <source>
        <dbReference type="ARBA" id="ARBA00002475"/>
    </source>
</evidence>
<evidence type="ECO:0000256" key="8">
    <source>
        <dbReference type="SAM" id="MobiDB-lite"/>
    </source>
</evidence>
<organism evidence="10 11">
    <name type="scientific">Massariosphaeria phaeospora</name>
    <dbReference type="NCBI Taxonomy" id="100035"/>
    <lineage>
        <taxon>Eukaryota</taxon>
        <taxon>Fungi</taxon>
        <taxon>Dikarya</taxon>
        <taxon>Ascomycota</taxon>
        <taxon>Pezizomycotina</taxon>
        <taxon>Dothideomycetes</taxon>
        <taxon>Pleosporomycetidae</taxon>
        <taxon>Pleosporales</taxon>
        <taxon>Pleosporales incertae sedis</taxon>
        <taxon>Massariosphaeria</taxon>
    </lineage>
</organism>
<comment type="subcellular location">
    <subcellularLocation>
        <location evidence="2">Nucleus</location>
        <location evidence="2">Nucleolus</location>
    </subcellularLocation>
</comment>
<dbReference type="GO" id="GO:0005730">
    <property type="term" value="C:nucleolus"/>
    <property type="evidence" value="ECO:0007669"/>
    <property type="project" value="UniProtKB-SubCell"/>
</dbReference>
<keyword evidence="5 7" id="KW-0694">RNA-binding</keyword>
<dbReference type="InterPro" id="IPR000504">
    <property type="entry name" value="RRM_dom"/>
</dbReference>
<dbReference type="GO" id="GO:0000463">
    <property type="term" value="P:maturation of LSU-rRNA from tricistronic rRNA transcript (SSU-rRNA, 5.8S rRNA, LSU-rRNA)"/>
    <property type="evidence" value="ECO:0007669"/>
    <property type="project" value="TreeGrafter"/>
</dbReference>
<feature type="region of interest" description="Disordered" evidence="8">
    <location>
        <begin position="1"/>
        <end position="21"/>
    </location>
</feature>
<feature type="compositionally biased region" description="Acidic residues" evidence="8">
    <location>
        <begin position="187"/>
        <end position="201"/>
    </location>
</feature>
<dbReference type="PANTHER" id="PTHR23236">
    <property type="entry name" value="EUKARYOTIC TRANSLATION INITIATION FACTOR 4B/4H"/>
    <property type="match status" value="1"/>
</dbReference>
<evidence type="ECO:0000256" key="3">
    <source>
        <dbReference type="ARBA" id="ARBA00007077"/>
    </source>
</evidence>
<protein>
    <recommendedName>
        <fullName evidence="4">Nucleolar protein 12</fullName>
    </recommendedName>
</protein>
<feature type="compositionally biased region" description="Basic and acidic residues" evidence="8">
    <location>
        <begin position="51"/>
        <end position="70"/>
    </location>
</feature>
<evidence type="ECO:0000256" key="2">
    <source>
        <dbReference type="ARBA" id="ARBA00004604"/>
    </source>
</evidence>
<dbReference type="SMART" id="SM00360">
    <property type="entry name" value="RRM"/>
    <property type="match status" value="2"/>
</dbReference>
<evidence type="ECO:0000256" key="6">
    <source>
        <dbReference type="ARBA" id="ARBA00023242"/>
    </source>
</evidence>
<feature type="compositionally biased region" description="Acidic residues" evidence="8">
    <location>
        <begin position="85"/>
        <end position="98"/>
    </location>
</feature>
<dbReference type="GO" id="GO:0019843">
    <property type="term" value="F:rRNA binding"/>
    <property type="evidence" value="ECO:0007669"/>
    <property type="project" value="TreeGrafter"/>
</dbReference>
<dbReference type="Proteomes" id="UP000481861">
    <property type="component" value="Unassembled WGS sequence"/>
</dbReference>
<dbReference type="InterPro" id="IPR012677">
    <property type="entry name" value="Nucleotide-bd_a/b_plait_sf"/>
</dbReference>
<sequence>MAKSARKQQKPAATPQRSGKAFIAVDKKAFDPSVAFLFASSLGPVQAPSKSRYESAVEKRPSTRARKDAEESGDEASPESASEQTADDAEAEDGEASDGESAASSDGSPGDKESAPNRETMLAKVSDPVLDGTQDRPSTKRKRAGKEEDLEDTYMRKLAREETKEEEKRQKKRKTQSAGSEDREVTDVPDADDSDDSDEESSTVPVHESLMQPAEKNADELEKAGRTVFLGNVSSEAVVSKQAKKTLMRHLASFIPDLADNKPPHKVESLRFRSTAFASAVPKRAAYSKGEIMDSTTKSTNAYAVYSTKVAAREAAKKLNGTLVLNRHLRVDSLAHPAKVDHRRCVFVGNLGFVDDETNINGDTDEKKKKRPPGDVEEGLWVQFSKAGKVESVRVVRDSKTRVGKGIAYVQFEDENGVEAALHFNDQKYLPLLPRKLRVVRAKAQKRNAKKPTTPAPRPSKTKGGYQAKITDEQKSQAGRARAMLGKASSFKSAESFVFEGHRASSKQGKSGLKLGGKKKGPNGRAKRSAGWKSKAKK</sequence>
<evidence type="ECO:0000313" key="10">
    <source>
        <dbReference type="EMBL" id="KAF2875009.1"/>
    </source>
</evidence>
<dbReference type="OrthoDB" id="442677at2759"/>
<dbReference type="Pfam" id="PF00076">
    <property type="entry name" value="RRM_1"/>
    <property type="match status" value="1"/>
</dbReference>
<evidence type="ECO:0000259" key="9">
    <source>
        <dbReference type="PROSITE" id="PS50102"/>
    </source>
</evidence>
<feature type="region of interest" description="Disordered" evidence="8">
    <location>
        <begin position="501"/>
        <end position="538"/>
    </location>
</feature>
<keyword evidence="11" id="KW-1185">Reference proteome</keyword>
<feature type="region of interest" description="Disordered" evidence="8">
    <location>
        <begin position="442"/>
        <end position="486"/>
    </location>
</feature>
<dbReference type="EMBL" id="JAADJZ010000005">
    <property type="protein sequence ID" value="KAF2875009.1"/>
    <property type="molecule type" value="Genomic_DNA"/>
</dbReference>
<name>A0A7C8IAW8_9PLEO</name>
<feature type="domain" description="RRM" evidence="9">
    <location>
        <begin position="344"/>
        <end position="444"/>
    </location>
</feature>
<feature type="region of interest" description="Disordered" evidence="8">
    <location>
        <begin position="40"/>
        <end position="214"/>
    </location>
</feature>
<accession>A0A7C8IAW8</accession>
<feature type="compositionally biased region" description="Basic residues" evidence="8">
    <location>
        <begin position="516"/>
        <end position="538"/>
    </location>
</feature>
<proteinExistence type="inferred from homology"/>
<comment type="caution">
    <text evidence="10">The sequence shown here is derived from an EMBL/GenBank/DDBJ whole genome shotgun (WGS) entry which is preliminary data.</text>
</comment>
<comment type="similarity">
    <text evidence="3">Belongs to the RRM RBM34 family.</text>
</comment>
<feature type="compositionally biased region" description="Basic and acidic residues" evidence="8">
    <location>
        <begin position="153"/>
        <end position="169"/>
    </location>
</feature>
<keyword evidence="6" id="KW-0539">Nucleus</keyword>
<feature type="compositionally biased region" description="Low complexity" evidence="8">
    <location>
        <begin position="99"/>
        <end position="108"/>
    </location>
</feature>